<reference evidence="2" key="1">
    <citation type="submission" date="2022-03" db="EMBL/GenBank/DDBJ databases">
        <title>Genomic Encyclopedia of Type Strains, Phase III (KMG-III): the genomes of soil and plant-associated and newly described type strains.</title>
        <authorList>
            <person name="Whitman W."/>
        </authorList>
    </citation>
    <scope>NUCLEOTIDE SEQUENCE</scope>
    <source>
        <strain evidence="2">ANL 6-2</strain>
    </source>
</reference>
<comment type="caution">
    <text evidence="2">The sequence shown here is derived from an EMBL/GenBank/DDBJ whole genome shotgun (WGS) entry which is preliminary data.</text>
</comment>
<keyword evidence="3" id="KW-1185">Reference proteome</keyword>
<accession>A0AAE3G471</accession>
<gene>
    <name evidence="2" type="ORF">J2T57_002640</name>
</gene>
<dbReference type="Proteomes" id="UP001205843">
    <property type="component" value="Unassembled WGS sequence"/>
</dbReference>
<organism evidence="2 3">
    <name type="scientific">Natronocella acetinitrilica</name>
    <dbReference type="NCBI Taxonomy" id="414046"/>
    <lineage>
        <taxon>Bacteria</taxon>
        <taxon>Pseudomonadati</taxon>
        <taxon>Pseudomonadota</taxon>
        <taxon>Gammaproteobacteria</taxon>
        <taxon>Chromatiales</taxon>
        <taxon>Ectothiorhodospiraceae</taxon>
        <taxon>Natronocella</taxon>
    </lineage>
</organism>
<proteinExistence type="predicted"/>
<sequence length="209" mass="23748">MPIEVELVGQGVNWAAWVHAALTLTAVVVAIVLPQWQLRRQEIKDFQTLEKRHVVALQALYHEVRLLDHLFGQLVLELQKVEDPLQSTLLRNVAYGNDELSGTLPRSVAESRYKIVADLHADAASLYASTLVRFRTVMQILETTFGHPEDPRYPALAYDEMKKSRVFGRLREEVSMGWSDAKEFALEAEQKAPRLRELSFRAPTGEAKN</sequence>
<keyword evidence="1" id="KW-1133">Transmembrane helix</keyword>
<feature type="transmembrane region" description="Helical" evidence="1">
    <location>
        <begin position="14"/>
        <end position="34"/>
    </location>
</feature>
<keyword evidence="1" id="KW-0812">Transmembrane</keyword>
<protein>
    <submittedName>
        <fullName evidence="2">Uncharacterized protein</fullName>
    </submittedName>
</protein>
<dbReference type="AlphaFoldDB" id="A0AAE3G471"/>
<evidence type="ECO:0000256" key="1">
    <source>
        <dbReference type="SAM" id="Phobius"/>
    </source>
</evidence>
<dbReference type="EMBL" id="JALJXV010000006">
    <property type="protein sequence ID" value="MCP1675490.1"/>
    <property type="molecule type" value="Genomic_DNA"/>
</dbReference>
<evidence type="ECO:0000313" key="3">
    <source>
        <dbReference type="Proteomes" id="UP001205843"/>
    </source>
</evidence>
<name>A0AAE3G471_9GAMM</name>
<keyword evidence="1" id="KW-0472">Membrane</keyword>
<dbReference type="RefSeq" id="WP_253478988.1">
    <property type="nucleotide sequence ID" value="NZ_JALJXV010000006.1"/>
</dbReference>
<evidence type="ECO:0000313" key="2">
    <source>
        <dbReference type="EMBL" id="MCP1675490.1"/>
    </source>
</evidence>